<dbReference type="KEGG" id="olu:OSTLU_31886"/>
<dbReference type="InterPro" id="IPR019315">
    <property type="entry name" value="MMTA2_N"/>
</dbReference>
<feature type="compositionally biased region" description="Gly residues" evidence="1">
    <location>
        <begin position="1"/>
        <end position="11"/>
    </location>
</feature>
<evidence type="ECO:0000256" key="1">
    <source>
        <dbReference type="SAM" id="MobiDB-lite"/>
    </source>
</evidence>
<organism evidence="3 4">
    <name type="scientific">Ostreococcus lucimarinus (strain CCE9901)</name>
    <dbReference type="NCBI Taxonomy" id="436017"/>
    <lineage>
        <taxon>Eukaryota</taxon>
        <taxon>Viridiplantae</taxon>
        <taxon>Chlorophyta</taxon>
        <taxon>Mamiellophyceae</taxon>
        <taxon>Mamiellales</taxon>
        <taxon>Bathycoccaceae</taxon>
        <taxon>Ostreococcus</taxon>
    </lineage>
</organism>
<keyword evidence="4" id="KW-1185">Reference proteome</keyword>
<name>A4RY10_OSTLU</name>
<dbReference type="PANTHER" id="PTHR14580">
    <property type="entry name" value="MULTIPLE MYELOMA TUMOR-ASSOCIATED PROTEIN 2 FAMILY MEMBER"/>
    <property type="match status" value="1"/>
</dbReference>
<feature type="region of interest" description="Disordered" evidence="1">
    <location>
        <begin position="1"/>
        <end position="20"/>
    </location>
</feature>
<accession>A4RY10</accession>
<protein>
    <recommendedName>
        <fullName evidence="2">Multiple myeloma tumor-associated protein 2-like N-terminal domain-containing protein</fullName>
    </recommendedName>
</protein>
<feature type="compositionally biased region" description="Basic residues" evidence="1">
    <location>
        <begin position="152"/>
        <end position="172"/>
    </location>
</feature>
<dbReference type="EMBL" id="CP000585">
    <property type="protein sequence ID" value="ABO96383.1"/>
    <property type="molecule type" value="Genomic_DNA"/>
</dbReference>
<dbReference type="InterPro" id="IPR039207">
    <property type="entry name" value="MMTAG2-like"/>
</dbReference>
<feature type="domain" description="Multiple myeloma tumor-associated protein 2-like N-terminal" evidence="2">
    <location>
        <begin position="9"/>
        <end position="84"/>
    </location>
</feature>
<dbReference type="eggNOG" id="KOG4520">
    <property type="taxonomic scope" value="Eukaryota"/>
</dbReference>
<feature type="region of interest" description="Disordered" evidence="1">
    <location>
        <begin position="80"/>
        <end position="189"/>
    </location>
</feature>
<dbReference type="Pfam" id="PF10159">
    <property type="entry name" value="MMtag"/>
    <property type="match status" value="1"/>
</dbReference>
<dbReference type="Proteomes" id="UP000001568">
    <property type="component" value="Chromosome 5"/>
</dbReference>
<proteinExistence type="predicted"/>
<sequence>MAEGPARGGTRGGRDQFSWNDVKESADREFYLGHSVKATTGRWCKGKDVYWYNRDKETEDEKSTASEFARVKAAEEAAMRAALGLPPLTSTSGEGRKGKGSRRRRDARSDEDEDDERRRGRKKSSRKKKRRGRDSSDDSDSSSESSDSASERRRRRRKKEKRRERRRSRSRSRSRDFHRDDSERRDERR</sequence>
<evidence type="ECO:0000313" key="4">
    <source>
        <dbReference type="Proteomes" id="UP000001568"/>
    </source>
</evidence>
<dbReference type="GeneID" id="5002081"/>
<dbReference type="PANTHER" id="PTHR14580:SF0">
    <property type="entry name" value="MULTIPLE MYELOMA TUMOR-ASSOCIATED PROTEIN 2"/>
    <property type="match status" value="1"/>
</dbReference>
<feature type="compositionally biased region" description="Basic and acidic residues" evidence="1">
    <location>
        <begin position="173"/>
        <end position="189"/>
    </location>
</feature>
<evidence type="ECO:0000259" key="2">
    <source>
        <dbReference type="Pfam" id="PF10159"/>
    </source>
</evidence>
<feature type="compositionally biased region" description="Basic residues" evidence="1">
    <location>
        <begin position="119"/>
        <end position="132"/>
    </location>
</feature>
<gene>
    <name evidence="3" type="ORF">OSTLU_31886</name>
</gene>
<dbReference type="RefSeq" id="XP_001418090.1">
    <property type="nucleotide sequence ID" value="XM_001418053.1"/>
</dbReference>
<dbReference type="AlphaFoldDB" id="A4RY10"/>
<reference evidence="3 4" key="1">
    <citation type="journal article" date="2007" name="Proc. Natl. Acad. Sci. U.S.A.">
        <title>The tiny eukaryote Ostreococcus provides genomic insights into the paradox of plankton speciation.</title>
        <authorList>
            <person name="Palenik B."/>
            <person name="Grimwood J."/>
            <person name="Aerts A."/>
            <person name="Rouze P."/>
            <person name="Salamov A."/>
            <person name="Putnam N."/>
            <person name="Dupont C."/>
            <person name="Jorgensen R."/>
            <person name="Derelle E."/>
            <person name="Rombauts S."/>
            <person name="Zhou K."/>
            <person name="Otillar R."/>
            <person name="Merchant S.S."/>
            <person name="Podell S."/>
            <person name="Gaasterland T."/>
            <person name="Napoli C."/>
            <person name="Gendler K."/>
            <person name="Manuell A."/>
            <person name="Tai V."/>
            <person name="Vallon O."/>
            <person name="Piganeau G."/>
            <person name="Jancek S."/>
            <person name="Heijde M."/>
            <person name="Jabbari K."/>
            <person name="Bowler C."/>
            <person name="Lohr M."/>
            <person name="Robbens S."/>
            <person name="Werner G."/>
            <person name="Dubchak I."/>
            <person name="Pazour G.J."/>
            <person name="Ren Q."/>
            <person name="Paulsen I."/>
            <person name="Delwiche C."/>
            <person name="Schmutz J."/>
            <person name="Rokhsar D."/>
            <person name="Van de Peer Y."/>
            <person name="Moreau H."/>
            <person name="Grigoriev I.V."/>
        </authorList>
    </citation>
    <scope>NUCLEOTIDE SEQUENCE [LARGE SCALE GENOMIC DNA]</scope>
    <source>
        <strain evidence="3 4">CCE9901</strain>
    </source>
</reference>
<evidence type="ECO:0000313" key="3">
    <source>
        <dbReference type="EMBL" id="ABO96383.1"/>
    </source>
</evidence>
<dbReference type="OrthoDB" id="5390672at2759"/>
<dbReference type="Gramene" id="ABO96383">
    <property type="protein sequence ID" value="ABO96383"/>
    <property type="gene ID" value="OSTLU_31886"/>
</dbReference>
<dbReference type="HOGENOM" id="CLU_061193_2_1_1"/>